<gene>
    <name evidence="1" type="ORF">ALQ37_05463</name>
</gene>
<organism evidence="1 2">
    <name type="scientific">Pseudomonas syringae pv. aptata</name>
    <dbReference type="NCBI Taxonomy" id="83167"/>
    <lineage>
        <taxon>Bacteria</taxon>
        <taxon>Pseudomonadati</taxon>
        <taxon>Pseudomonadota</taxon>
        <taxon>Gammaproteobacteria</taxon>
        <taxon>Pseudomonadales</taxon>
        <taxon>Pseudomonadaceae</taxon>
        <taxon>Pseudomonas</taxon>
        <taxon>Pseudomonas syringae</taxon>
    </lineage>
</organism>
<dbReference type="Pfam" id="PF14518">
    <property type="entry name" value="Haem_oxygenas_2"/>
    <property type="match status" value="1"/>
</dbReference>
<evidence type="ECO:0000313" key="1">
    <source>
        <dbReference type="EMBL" id="RMO65094.1"/>
    </source>
</evidence>
<reference evidence="1 2" key="1">
    <citation type="submission" date="2018-08" db="EMBL/GenBank/DDBJ databases">
        <title>Recombination of ecologically and evolutionarily significant loci maintains genetic cohesion in the Pseudomonas syringae species complex.</title>
        <authorList>
            <person name="Dillon M."/>
            <person name="Thakur S."/>
            <person name="Almeida R.N.D."/>
            <person name="Weir B.S."/>
            <person name="Guttman D.S."/>
        </authorList>
    </citation>
    <scope>NUCLEOTIDE SEQUENCE [LARGE SCALE GENOMIC DNA]</scope>
    <source>
        <strain evidence="1 2">ICMP 4388</strain>
    </source>
</reference>
<protein>
    <recommendedName>
        <fullName evidence="3">Iron-containing redox enzyme family protein</fullName>
    </recommendedName>
</protein>
<proteinExistence type="predicted"/>
<dbReference type="AlphaFoldDB" id="A0A0Q0DC74"/>
<dbReference type="EMBL" id="RBPX01000186">
    <property type="protein sequence ID" value="RMO65094.1"/>
    <property type="molecule type" value="Genomic_DNA"/>
</dbReference>
<dbReference type="Gene3D" id="1.20.910.10">
    <property type="entry name" value="Heme oxygenase-like"/>
    <property type="match status" value="1"/>
</dbReference>
<accession>A0A0Q0DC74</accession>
<evidence type="ECO:0000313" key="2">
    <source>
        <dbReference type="Proteomes" id="UP000274541"/>
    </source>
</evidence>
<dbReference type="SMART" id="SM01236">
    <property type="entry name" value="Haem_oxygenase_2"/>
    <property type="match status" value="1"/>
</dbReference>
<dbReference type="Proteomes" id="UP000274541">
    <property type="component" value="Unassembled WGS sequence"/>
</dbReference>
<evidence type="ECO:0008006" key="3">
    <source>
        <dbReference type="Google" id="ProtNLM"/>
    </source>
</evidence>
<sequence>MGARKITLNFPVLGHSLIYAAQKNRKSRMTASIVMFNCRGTIFMTSLQVMTGDAVVKTVVEEARSKTVYQSWMNERAPEHQHDAVMFLNHCLALAEREHCDLPAQPEALEQWMEQNVGVVADQYALYLEQRRAGKPRRFFKSKAHAMYFIQQVAPTKMVDGAWLYGLLPRWADYRFHGLIRTYLEELGDGEQAQNHVSLYRKLLADLDCDTSAPLTDDAYLQGAIQLSLGQLSEQYLPEVIGYNLGYEQLPLHLLITSFELNELGIDPYYFTLHVTIDNASTGHARKAAQSVLELMPVGQERDEFYRRVASGYRLNELGMGSTQVIQSFDLEQEVIAMLERKRTFGQHMHSDYCRLDGKTVNEWLAEPDQIPEFLAVLENRGWIKRHEDPLHSRFWKLFEGAGAPMFGVFNGYEKQLVHDWIAGEWLSDGSAQPTVGKRLPEAFRARFRNLQDGAQPSPALAVPASADADPDVRELHRKLESAPASEKMSTLIESMSPARHATAAGLQATRLFVSSMTERMTGAHA</sequence>
<dbReference type="InterPro" id="IPR016084">
    <property type="entry name" value="Haem_Oase-like_multi-hlx"/>
</dbReference>
<comment type="caution">
    <text evidence="1">The sequence shown here is derived from an EMBL/GenBank/DDBJ whole genome shotgun (WGS) entry which is preliminary data.</text>
</comment>
<name>A0A0Q0DC74_PSEAP</name>